<keyword evidence="1" id="KW-0812">Transmembrane</keyword>
<dbReference type="PANTHER" id="PTHR34821:SF2">
    <property type="entry name" value="INNER MEMBRANE PROTEIN YDCZ"/>
    <property type="match status" value="1"/>
</dbReference>
<dbReference type="OrthoDB" id="4244824at2"/>
<keyword evidence="3" id="KW-1185">Reference proteome</keyword>
<dbReference type="RefSeq" id="WP_116687629.1">
    <property type="nucleotide sequence ID" value="NZ_CAWNYD010000005.1"/>
</dbReference>
<organism evidence="2 3">
    <name type="scientific">Pelagibaculum spongiae</name>
    <dbReference type="NCBI Taxonomy" id="2080658"/>
    <lineage>
        <taxon>Bacteria</taxon>
        <taxon>Pseudomonadati</taxon>
        <taxon>Pseudomonadota</taxon>
        <taxon>Gammaproteobacteria</taxon>
        <taxon>Oceanospirillales</taxon>
        <taxon>Pelagibaculum</taxon>
    </lineage>
</organism>
<accession>A0A2V1GVD4</accession>
<feature type="transmembrane region" description="Helical" evidence="1">
    <location>
        <begin position="136"/>
        <end position="152"/>
    </location>
</feature>
<feature type="transmembrane region" description="Helical" evidence="1">
    <location>
        <begin position="72"/>
        <end position="96"/>
    </location>
</feature>
<evidence type="ECO:0008006" key="4">
    <source>
        <dbReference type="Google" id="ProtNLM"/>
    </source>
</evidence>
<dbReference type="PANTHER" id="PTHR34821">
    <property type="entry name" value="INNER MEMBRANE PROTEIN YDCZ"/>
    <property type="match status" value="1"/>
</dbReference>
<feature type="transmembrane region" description="Helical" evidence="1">
    <location>
        <begin position="40"/>
        <end position="60"/>
    </location>
</feature>
<protein>
    <recommendedName>
        <fullName evidence="4">EamA-like transporter family protein</fullName>
    </recommendedName>
</protein>
<keyword evidence="1" id="KW-1133">Transmembrane helix</keyword>
<dbReference type="EMBL" id="QDDL01000005">
    <property type="protein sequence ID" value="PVZ68301.1"/>
    <property type="molecule type" value="Genomic_DNA"/>
</dbReference>
<dbReference type="InterPro" id="IPR006750">
    <property type="entry name" value="YdcZ"/>
</dbReference>
<dbReference type="GO" id="GO:0005886">
    <property type="term" value="C:plasma membrane"/>
    <property type="evidence" value="ECO:0007669"/>
    <property type="project" value="TreeGrafter"/>
</dbReference>
<evidence type="ECO:0000256" key="1">
    <source>
        <dbReference type="SAM" id="Phobius"/>
    </source>
</evidence>
<reference evidence="2 3" key="1">
    <citation type="submission" date="2018-04" db="EMBL/GenBank/DDBJ databases">
        <title>Thalassorhabdus spongiae gen. nov., sp. nov., isolated from a marine sponge in South-West Iceland.</title>
        <authorList>
            <person name="Knobloch S."/>
            <person name="Daussin A."/>
            <person name="Johannsson R."/>
            <person name="Marteinsson V.T."/>
        </authorList>
    </citation>
    <scope>NUCLEOTIDE SEQUENCE [LARGE SCALE GENOMIC DNA]</scope>
    <source>
        <strain evidence="2 3">Hp12</strain>
    </source>
</reference>
<dbReference type="Pfam" id="PF04657">
    <property type="entry name" value="DMT_YdcZ"/>
    <property type="match status" value="1"/>
</dbReference>
<feature type="transmembrane region" description="Helical" evidence="1">
    <location>
        <begin position="102"/>
        <end position="124"/>
    </location>
</feature>
<gene>
    <name evidence="2" type="ORF">DC094_13515</name>
</gene>
<evidence type="ECO:0000313" key="2">
    <source>
        <dbReference type="EMBL" id="PVZ68301.1"/>
    </source>
</evidence>
<sequence>MAVRAQDWILALAAGGMLALLIDFNGEVAGYASPTISSWVAHGIGSIAALLLVIGAMFFSKAPSKTKTRGHIPWWAWLGGIPGGITVALAGVTVISEVGVSGTITLGLVGQVLFGMVCDHFGWLGVPKKPFKVRDIYVVLCVLAGTCLIVFAG</sequence>
<evidence type="ECO:0000313" key="3">
    <source>
        <dbReference type="Proteomes" id="UP000244906"/>
    </source>
</evidence>
<keyword evidence="1" id="KW-0472">Membrane</keyword>
<name>A0A2V1GVD4_9GAMM</name>
<dbReference type="Proteomes" id="UP000244906">
    <property type="component" value="Unassembled WGS sequence"/>
</dbReference>
<dbReference type="AlphaFoldDB" id="A0A2V1GVD4"/>
<proteinExistence type="predicted"/>
<comment type="caution">
    <text evidence="2">The sequence shown here is derived from an EMBL/GenBank/DDBJ whole genome shotgun (WGS) entry which is preliminary data.</text>
</comment>